<accession>A0A7K1SWC5</accession>
<feature type="transmembrane region" description="Helical" evidence="10">
    <location>
        <begin position="127"/>
        <end position="144"/>
    </location>
</feature>
<dbReference type="AlphaFoldDB" id="A0A7K1SWC5"/>
<comment type="caution">
    <text evidence="12">The sequence shown here is derived from an EMBL/GenBank/DDBJ whole genome shotgun (WGS) entry which is preliminary data.</text>
</comment>
<dbReference type="Pfam" id="PF07730">
    <property type="entry name" value="HisKA_3"/>
    <property type="match status" value="1"/>
</dbReference>
<feature type="transmembrane region" description="Helical" evidence="10">
    <location>
        <begin position="156"/>
        <end position="178"/>
    </location>
</feature>
<keyword evidence="13" id="KW-1185">Reference proteome</keyword>
<dbReference type="InterPro" id="IPR050482">
    <property type="entry name" value="Sensor_HK_TwoCompSys"/>
</dbReference>
<feature type="transmembrane region" description="Helical" evidence="10">
    <location>
        <begin position="54"/>
        <end position="73"/>
    </location>
</feature>
<evidence type="ECO:0000313" key="13">
    <source>
        <dbReference type="Proteomes" id="UP000462014"/>
    </source>
</evidence>
<dbReference type="Gene3D" id="3.30.565.10">
    <property type="entry name" value="Histidine kinase-like ATPase, C-terminal domain"/>
    <property type="match status" value="1"/>
</dbReference>
<evidence type="ECO:0000256" key="1">
    <source>
        <dbReference type="ARBA" id="ARBA00000085"/>
    </source>
</evidence>
<sequence length="412" mass="46824">MVKFKTLINWFLPDKLKNNRLHPEYDQVYTLVSASFFATIALLLLYGVLFFLGYQINAIAYNGLMCFCLLFFVRKSIIKVPIFIMGMVTYVIYYPYIANSGGIYSPMVGFLYVYLVAAYWGNPKTGAYATGLNIIVLYLLYLHTPSEIGLPVTAGGRLTSFIIHALGMGFLGALLWMVQKRQDEAREETKQLQNYRIEFLDKEIAKRTEQLNNMRQSLATDFHDETGNLLSAITRQAGLLKLRLKPDDPAFPMADSIIRNSNELYASGRHFLWNLNHDSDNPQVLFEYLTSFGQSLYNQFDISFSAQSTDCSSSKIDPFASLTIIFIFKEAMNNVIKHSGASEVTFKMTNYKNDIEFSLTDNGSWKQPDGKDGHYGLQNMQMRSEKHQLKFKVHPGPTGTRIEVAVPTVPLK</sequence>
<feature type="transmembrane region" description="Helical" evidence="10">
    <location>
        <begin position="103"/>
        <end position="120"/>
    </location>
</feature>
<dbReference type="EC" id="2.7.13.3" evidence="2"/>
<evidence type="ECO:0000256" key="5">
    <source>
        <dbReference type="ARBA" id="ARBA00022741"/>
    </source>
</evidence>
<evidence type="ECO:0000256" key="4">
    <source>
        <dbReference type="ARBA" id="ARBA00022679"/>
    </source>
</evidence>
<dbReference type="GO" id="GO:0005524">
    <property type="term" value="F:ATP binding"/>
    <property type="evidence" value="ECO:0007669"/>
    <property type="project" value="UniProtKB-KW"/>
</dbReference>
<keyword evidence="10" id="KW-0812">Transmembrane</keyword>
<feature type="transmembrane region" description="Helical" evidence="10">
    <location>
        <begin position="28"/>
        <end position="48"/>
    </location>
</feature>
<comment type="catalytic activity">
    <reaction evidence="1">
        <text>ATP + protein L-histidine = ADP + protein N-phospho-L-histidine.</text>
        <dbReference type="EC" id="2.7.13.3"/>
    </reaction>
</comment>
<evidence type="ECO:0000256" key="9">
    <source>
        <dbReference type="SAM" id="Coils"/>
    </source>
</evidence>
<keyword evidence="3" id="KW-0597">Phosphoprotein</keyword>
<name>A0A7K1SWC5_9SPHI</name>
<dbReference type="RefSeq" id="WP_157566062.1">
    <property type="nucleotide sequence ID" value="NZ_WPIK01000006.1"/>
</dbReference>
<reference evidence="12 13" key="1">
    <citation type="submission" date="2019-12" db="EMBL/GenBank/DDBJ databases">
        <title>Mucilaginibacter sp. HMF7410 genome sequencing and assembly.</title>
        <authorList>
            <person name="Kang H."/>
            <person name="Cha I."/>
            <person name="Kim H."/>
            <person name="Joh K."/>
        </authorList>
    </citation>
    <scope>NUCLEOTIDE SEQUENCE [LARGE SCALE GENOMIC DNA]</scope>
    <source>
        <strain evidence="12 13">HMF7410</strain>
    </source>
</reference>
<keyword evidence="10" id="KW-1133">Transmembrane helix</keyword>
<proteinExistence type="predicted"/>
<keyword evidence="9" id="KW-0175">Coiled coil</keyword>
<keyword evidence="4" id="KW-0808">Transferase</keyword>
<dbReference type="GO" id="GO:0000155">
    <property type="term" value="F:phosphorelay sensor kinase activity"/>
    <property type="evidence" value="ECO:0007669"/>
    <property type="project" value="InterPro"/>
</dbReference>
<evidence type="ECO:0000313" key="12">
    <source>
        <dbReference type="EMBL" id="MVN21604.1"/>
    </source>
</evidence>
<keyword evidence="10" id="KW-0472">Membrane</keyword>
<dbReference type="InterPro" id="IPR011712">
    <property type="entry name" value="Sig_transdc_His_kin_sub3_dim/P"/>
</dbReference>
<keyword evidence="7" id="KW-0067">ATP-binding</keyword>
<feature type="domain" description="Signal transduction histidine kinase subgroup 3 dimerisation and phosphoacceptor" evidence="11">
    <location>
        <begin position="215"/>
        <end position="278"/>
    </location>
</feature>
<dbReference type="SUPFAM" id="SSF55874">
    <property type="entry name" value="ATPase domain of HSP90 chaperone/DNA topoisomerase II/histidine kinase"/>
    <property type="match status" value="1"/>
</dbReference>
<keyword evidence="8" id="KW-0902">Two-component regulatory system</keyword>
<gene>
    <name evidence="12" type="ORF">GO621_08640</name>
</gene>
<dbReference type="GO" id="GO:0016020">
    <property type="term" value="C:membrane"/>
    <property type="evidence" value="ECO:0007669"/>
    <property type="project" value="InterPro"/>
</dbReference>
<evidence type="ECO:0000259" key="11">
    <source>
        <dbReference type="Pfam" id="PF07730"/>
    </source>
</evidence>
<evidence type="ECO:0000256" key="10">
    <source>
        <dbReference type="SAM" id="Phobius"/>
    </source>
</evidence>
<feature type="coiled-coil region" evidence="9">
    <location>
        <begin position="178"/>
        <end position="217"/>
    </location>
</feature>
<evidence type="ECO:0000256" key="2">
    <source>
        <dbReference type="ARBA" id="ARBA00012438"/>
    </source>
</evidence>
<dbReference type="EMBL" id="WPIK01000006">
    <property type="protein sequence ID" value="MVN21604.1"/>
    <property type="molecule type" value="Genomic_DNA"/>
</dbReference>
<organism evidence="12 13">
    <name type="scientific">Mucilaginibacter arboris</name>
    <dbReference type="NCBI Taxonomy" id="2682090"/>
    <lineage>
        <taxon>Bacteria</taxon>
        <taxon>Pseudomonadati</taxon>
        <taxon>Bacteroidota</taxon>
        <taxon>Sphingobacteriia</taxon>
        <taxon>Sphingobacteriales</taxon>
        <taxon>Sphingobacteriaceae</taxon>
        <taxon>Mucilaginibacter</taxon>
    </lineage>
</organism>
<dbReference type="GO" id="GO:0046983">
    <property type="term" value="F:protein dimerization activity"/>
    <property type="evidence" value="ECO:0007669"/>
    <property type="project" value="InterPro"/>
</dbReference>
<evidence type="ECO:0000256" key="3">
    <source>
        <dbReference type="ARBA" id="ARBA00022553"/>
    </source>
</evidence>
<evidence type="ECO:0000256" key="8">
    <source>
        <dbReference type="ARBA" id="ARBA00023012"/>
    </source>
</evidence>
<dbReference type="Proteomes" id="UP000462014">
    <property type="component" value="Unassembled WGS sequence"/>
</dbReference>
<keyword evidence="5" id="KW-0547">Nucleotide-binding</keyword>
<keyword evidence="6" id="KW-0418">Kinase</keyword>
<protein>
    <recommendedName>
        <fullName evidence="2">histidine kinase</fullName>
        <ecNumber evidence="2">2.7.13.3</ecNumber>
    </recommendedName>
</protein>
<dbReference type="PANTHER" id="PTHR24421:SF10">
    <property type="entry name" value="NITRATE_NITRITE SENSOR PROTEIN NARQ"/>
    <property type="match status" value="1"/>
</dbReference>
<evidence type="ECO:0000256" key="7">
    <source>
        <dbReference type="ARBA" id="ARBA00022840"/>
    </source>
</evidence>
<evidence type="ECO:0000256" key="6">
    <source>
        <dbReference type="ARBA" id="ARBA00022777"/>
    </source>
</evidence>
<dbReference type="PANTHER" id="PTHR24421">
    <property type="entry name" value="NITRATE/NITRITE SENSOR PROTEIN NARX-RELATED"/>
    <property type="match status" value="1"/>
</dbReference>
<dbReference type="InterPro" id="IPR036890">
    <property type="entry name" value="HATPase_C_sf"/>
</dbReference>
<feature type="transmembrane region" description="Helical" evidence="10">
    <location>
        <begin position="80"/>
        <end position="97"/>
    </location>
</feature>